<keyword evidence="1" id="KW-0732">Signal</keyword>
<dbReference type="RefSeq" id="WP_368805025.1">
    <property type="nucleotide sequence ID" value="NZ_JAZHFV010000011.1"/>
</dbReference>
<organism evidence="2 3">
    <name type="scientific">Neoaquamicrobium sediminum</name>
    <dbReference type="NCBI Taxonomy" id="1849104"/>
    <lineage>
        <taxon>Bacteria</taxon>
        <taxon>Pseudomonadati</taxon>
        <taxon>Pseudomonadota</taxon>
        <taxon>Alphaproteobacteria</taxon>
        <taxon>Hyphomicrobiales</taxon>
        <taxon>Phyllobacteriaceae</taxon>
        <taxon>Neoaquamicrobium</taxon>
    </lineage>
</organism>
<proteinExistence type="predicted"/>
<sequence>MKRLPSRTVLSFLLSAGFAATLMSSAMAGTIAPCSGVGLLRPPAAAVLESVPPNPAGCGLGRRFPVEAGVTLWRCRVDVQDAPDSIMSKYAWSHALLVMREGQPIQSYRDTLADGRFDAWHVLRVDLDADGAEEQVVALWNGQETEWRINSWTIHVFSNTWQPLGWYGEVHDWGPSSIVSAIPGRAGCDIALTSYEDEGTGSVVLEAGFVRLEGGRLAEASDRPRARRPLGAELQHERAAHFGQDENRAEGDITAWLGKSIRSRPN</sequence>
<reference evidence="2 3" key="1">
    <citation type="submission" date="2024-01" db="EMBL/GenBank/DDBJ databases">
        <title>New evidence supports the origin of RcGTA from prophage.</title>
        <authorList>
            <person name="Xu Y."/>
            <person name="Liu B."/>
            <person name="Chen F."/>
        </authorList>
    </citation>
    <scope>NUCLEOTIDE SEQUENCE [LARGE SCALE GENOMIC DNA]</scope>
    <source>
        <strain evidence="2 3">CBW1107-2</strain>
    </source>
</reference>
<name>A0ABV3X0C6_9HYPH</name>
<feature type="signal peptide" evidence="1">
    <location>
        <begin position="1"/>
        <end position="28"/>
    </location>
</feature>
<gene>
    <name evidence="2" type="ORF">V1479_23630</name>
</gene>
<evidence type="ECO:0000256" key="1">
    <source>
        <dbReference type="SAM" id="SignalP"/>
    </source>
</evidence>
<evidence type="ECO:0000313" key="2">
    <source>
        <dbReference type="EMBL" id="MEX4010314.1"/>
    </source>
</evidence>
<accession>A0ABV3X0C6</accession>
<evidence type="ECO:0000313" key="3">
    <source>
        <dbReference type="Proteomes" id="UP001559025"/>
    </source>
</evidence>
<dbReference type="Proteomes" id="UP001559025">
    <property type="component" value="Unassembled WGS sequence"/>
</dbReference>
<comment type="caution">
    <text evidence="2">The sequence shown here is derived from an EMBL/GenBank/DDBJ whole genome shotgun (WGS) entry which is preliminary data.</text>
</comment>
<dbReference type="EMBL" id="JAZHFV010000011">
    <property type="protein sequence ID" value="MEX4010314.1"/>
    <property type="molecule type" value="Genomic_DNA"/>
</dbReference>
<feature type="chain" id="PRO_5046829527" evidence="1">
    <location>
        <begin position="29"/>
        <end position="266"/>
    </location>
</feature>
<keyword evidence="3" id="KW-1185">Reference proteome</keyword>
<protein>
    <submittedName>
        <fullName evidence="2">Uncharacterized protein</fullName>
    </submittedName>
</protein>